<accession>A0AAD5SV94</accession>
<dbReference type="Proteomes" id="UP001211907">
    <property type="component" value="Unassembled WGS sequence"/>
</dbReference>
<organism evidence="1 2">
    <name type="scientific">Physocladia obscura</name>
    <dbReference type="NCBI Taxonomy" id="109957"/>
    <lineage>
        <taxon>Eukaryota</taxon>
        <taxon>Fungi</taxon>
        <taxon>Fungi incertae sedis</taxon>
        <taxon>Chytridiomycota</taxon>
        <taxon>Chytridiomycota incertae sedis</taxon>
        <taxon>Chytridiomycetes</taxon>
        <taxon>Chytridiales</taxon>
        <taxon>Chytriomycetaceae</taxon>
        <taxon>Physocladia</taxon>
    </lineage>
</organism>
<protein>
    <submittedName>
        <fullName evidence="1">Uncharacterized protein</fullName>
    </submittedName>
</protein>
<keyword evidence="2" id="KW-1185">Reference proteome</keyword>
<reference evidence="1" key="1">
    <citation type="submission" date="2020-05" db="EMBL/GenBank/DDBJ databases">
        <title>Phylogenomic resolution of chytrid fungi.</title>
        <authorList>
            <person name="Stajich J.E."/>
            <person name="Amses K."/>
            <person name="Simmons R."/>
            <person name="Seto K."/>
            <person name="Myers J."/>
            <person name="Bonds A."/>
            <person name="Quandt C.A."/>
            <person name="Barry K."/>
            <person name="Liu P."/>
            <person name="Grigoriev I."/>
            <person name="Longcore J.E."/>
            <person name="James T.Y."/>
        </authorList>
    </citation>
    <scope>NUCLEOTIDE SEQUENCE</scope>
    <source>
        <strain evidence="1">JEL0513</strain>
    </source>
</reference>
<gene>
    <name evidence="1" type="ORF">HK100_002712</name>
</gene>
<evidence type="ECO:0000313" key="2">
    <source>
        <dbReference type="Proteomes" id="UP001211907"/>
    </source>
</evidence>
<proteinExistence type="predicted"/>
<comment type="caution">
    <text evidence="1">The sequence shown here is derived from an EMBL/GenBank/DDBJ whole genome shotgun (WGS) entry which is preliminary data.</text>
</comment>
<sequence length="270" mass="30086">MREWRKTLQPPKKHQEKPTIPITKVSEKSTRRCLVLKASDPFEILVNTPSSISSSSSSFIDPQSPAFAFLKTYCDNQATVHSTEQLRTTVRHDNLTVCASESNIHPIDVSAIDYNSNLNPLAAPVDVVFADMSLVDNIRERYNSIEGDNTNIDEWLTSAKHFAAATPPTIPIDEALSTDFSFFMNSDQTTSVRSRNTLQHVQNLDFINNSDLLSLFNSSVNISNRNFVSESCGGEPLSFKHCSENSGVDVIDIMDIELTEEDLNILESLV</sequence>
<evidence type="ECO:0000313" key="1">
    <source>
        <dbReference type="EMBL" id="KAJ3111354.1"/>
    </source>
</evidence>
<dbReference type="AlphaFoldDB" id="A0AAD5SV94"/>
<name>A0AAD5SV94_9FUNG</name>
<dbReference type="EMBL" id="JADGJH010001639">
    <property type="protein sequence ID" value="KAJ3111354.1"/>
    <property type="molecule type" value="Genomic_DNA"/>
</dbReference>